<keyword evidence="4" id="KW-1185">Reference proteome</keyword>
<dbReference type="Proteomes" id="UP001236507">
    <property type="component" value="Unassembled WGS sequence"/>
</dbReference>
<evidence type="ECO:0000259" key="2">
    <source>
        <dbReference type="Pfam" id="PF15529"/>
    </source>
</evidence>
<dbReference type="Pfam" id="PF15529">
    <property type="entry name" value="Ntox24"/>
    <property type="match status" value="1"/>
</dbReference>
<dbReference type="EMBL" id="JASHIF010000002">
    <property type="protein sequence ID" value="MDI9857719.1"/>
    <property type="molecule type" value="Genomic_DNA"/>
</dbReference>
<comment type="caution">
    <text evidence="3">The sequence shown here is derived from an EMBL/GenBank/DDBJ whole genome shotgun (WGS) entry which is preliminary data.</text>
</comment>
<sequence>MHKGVETPHVQQSLPNIDKEGKIHYNKDRKTVESMAQEDIITIKRVLKIA</sequence>
<name>A0ABT6Y2D1_9BACT</name>
<feature type="region of interest" description="Disordered" evidence="1">
    <location>
        <begin position="1"/>
        <end position="22"/>
    </location>
</feature>
<organism evidence="3 4">
    <name type="scientific">Flectobacillus roseus</name>
    <dbReference type="NCBI Taxonomy" id="502259"/>
    <lineage>
        <taxon>Bacteria</taxon>
        <taxon>Pseudomonadati</taxon>
        <taxon>Bacteroidota</taxon>
        <taxon>Cytophagia</taxon>
        <taxon>Cytophagales</taxon>
        <taxon>Flectobacillaceae</taxon>
        <taxon>Flectobacillus</taxon>
    </lineage>
</organism>
<reference evidence="3 4" key="1">
    <citation type="submission" date="2023-05" db="EMBL/GenBank/DDBJ databases">
        <title>Novel species of genus Flectobacillus isolated from stream in China.</title>
        <authorList>
            <person name="Lu H."/>
        </authorList>
    </citation>
    <scope>NUCLEOTIDE SEQUENCE [LARGE SCALE GENOMIC DNA]</scope>
    <source>
        <strain evidence="3 4">KCTC 42575</strain>
    </source>
</reference>
<dbReference type="InterPro" id="IPR029114">
    <property type="entry name" value="Ntox24"/>
</dbReference>
<evidence type="ECO:0000313" key="3">
    <source>
        <dbReference type="EMBL" id="MDI9857719.1"/>
    </source>
</evidence>
<protein>
    <submittedName>
        <fullName evidence="3">Polymorphic toxin type 24 domain-containing protein</fullName>
    </submittedName>
</protein>
<evidence type="ECO:0000313" key="4">
    <source>
        <dbReference type="Proteomes" id="UP001236507"/>
    </source>
</evidence>
<gene>
    <name evidence="3" type="ORF">QM524_00735</name>
</gene>
<accession>A0ABT6Y2D1</accession>
<dbReference type="RefSeq" id="WP_283343637.1">
    <property type="nucleotide sequence ID" value="NZ_JASHIF010000002.1"/>
</dbReference>
<evidence type="ECO:0000256" key="1">
    <source>
        <dbReference type="SAM" id="MobiDB-lite"/>
    </source>
</evidence>
<proteinExistence type="predicted"/>
<feature type="domain" description="Bacterial toxin 24" evidence="2">
    <location>
        <begin position="2"/>
        <end position="40"/>
    </location>
</feature>